<dbReference type="SUPFAM" id="SSF56276">
    <property type="entry name" value="S-adenosylmethionine decarboxylase"/>
    <property type="match status" value="1"/>
</dbReference>
<evidence type="ECO:0000256" key="6">
    <source>
        <dbReference type="ARBA" id="ARBA00023145"/>
    </source>
</evidence>
<comment type="caution">
    <text evidence="10">The sequence shown here is derived from an EMBL/GenBank/DDBJ whole genome shotgun (WGS) entry which is preliminary data.</text>
</comment>
<evidence type="ECO:0000256" key="8">
    <source>
        <dbReference type="ARBA" id="ARBA00023270"/>
    </source>
</evidence>
<sequence length="124" mass="14399">MRADYERENAWGLLASIDLHGCNPETIRDAEKVKQHVYELCERIGMKRFGECTVVNFGDDERVAGFSMTQLIETSLISGHYANLTNSVYLDVFSCKYYNPYEVAEFTKEYFGAKDYNLHYTLRI</sequence>
<dbReference type="Pfam" id="PF02675">
    <property type="entry name" value="AdoMet_dc"/>
    <property type="match status" value="1"/>
</dbReference>
<dbReference type="Gene3D" id="3.60.90.10">
    <property type="entry name" value="S-adenosylmethionine decarboxylase"/>
    <property type="match status" value="1"/>
</dbReference>
<evidence type="ECO:0000256" key="2">
    <source>
        <dbReference type="ARBA" id="ARBA00022793"/>
    </source>
</evidence>
<keyword evidence="7" id="KW-0456">Lyase</keyword>
<name>A0A1F6EJ31_9BACT</name>
<dbReference type="AlphaFoldDB" id="A0A1F6EJ31"/>
<dbReference type="EMBL" id="MFLU01000016">
    <property type="protein sequence ID" value="OGG73636.1"/>
    <property type="molecule type" value="Genomic_DNA"/>
</dbReference>
<protein>
    <submittedName>
        <fullName evidence="10">S-adenosylmethionine decarboxylase</fullName>
    </submittedName>
</protein>
<dbReference type="InterPro" id="IPR003826">
    <property type="entry name" value="AdoMetDC_fam_prok"/>
</dbReference>
<evidence type="ECO:0000313" key="11">
    <source>
        <dbReference type="Proteomes" id="UP000178587"/>
    </source>
</evidence>
<keyword evidence="3" id="KW-0068">Autocatalytic cleavage</keyword>
<evidence type="ECO:0000256" key="1">
    <source>
        <dbReference type="ARBA" id="ARBA00001928"/>
    </source>
</evidence>
<keyword evidence="2" id="KW-0210">Decarboxylase</keyword>
<accession>A0A1F6EJ31</accession>
<keyword evidence="5" id="KW-0620">Polyamine biosynthesis</keyword>
<keyword evidence="9" id="KW-0670">Pyruvate</keyword>
<evidence type="ECO:0000256" key="4">
    <source>
        <dbReference type="ARBA" id="ARBA00023066"/>
    </source>
</evidence>
<dbReference type="Proteomes" id="UP000178587">
    <property type="component" value="Unassembled WGS sequence"/>
</dbReference>
<keyword evidence="6" id="KW-0865">Zymogen</keyword>
<keyword evidence="4" id="KW-0745">Spermidine biosynthesis</keyword>
<evidence type="ECO:0000256" key="7">
    <source>
        <dbReference type="ARBA" id="ARBA00023239"/>
    </source>
</evidence>
<comment type="cofactor">
    <cofactor evidence="1">
        <name>pyruvate</name>
        <dbReference type="ChEBI" id="CHEBI:15361"/>
    </cofactor>
</comment>
<reference evidence="10 11" key="1">
    <citation type="journal article" date="2016" name="Nat. Commun.">
        <title>Thousands of microbial genomes shed light on interconnected biogeochemical processes in an aquifer system.</title>
        <authorList>
            <person name="Anantharaman K."/>
            <person name="Brown C.T."/>
            <person name="Hug L.A."/>
            <person name="Sharon I."/>
            <person name="Castelle C.J."/>
            <person name="Probst A.J."/>
            <person name="Thomas B.C."/>
            <person name="Singh A."/>
            <person name="Wilkins M.J."/>
            <person name="Karaoz U."/>
            <person name="Brodie E.L."/>
            <person name="Williams K.H."/>
            <person name="Hubbard S.S."/>
            <person name="Banfield J.F."/>
        </authorList>
    </citation>
    <scope>NUCLEOTIDE SEQUENCE [LARGE SCALE GENOMIC DNA]</scope>
</reference>
<dbReference type="InterPro" id="IPR016067">
    <property type="entry name" value="S-AdoMet_deCO2ase_core"/>
</dbReference>
<organism evidence="10 11">
    <name type="scientific">Candidatus Kaiserbacteria bacterium RIFCSPLOWO2_01_FULL_50_24</name>
    <dbReference type="NCBI Taxonomy" id="1798507"/>
    <lineage>
        <taxon>Bacteria</taxon>
        <taxon>Candidatus Kaiseribacteriota</taxon>
    </lineage>
</organism>
<evidence type="ECO:0000256" key="5">
    <source>
        <dbReference type="ARBA" id="ARBA00023115"/>
    </source>
</evidence>
<proteinExistence type="predicted"/>
<gene>
    <name evidence="10" type="ORF">A3A34_03070</name>
</gene>
<dbReference type="GO" id="GO:0004014">
    <property type="term" value="F:adenosylmethionine decarboxylase activity"/>
    <property type="evidence" value="ECO:0007669"/>
    <property type="project" value="InterPro"/>
</dbReference>
<evidence type="ECO:0000256" key="3">
    <source>
        <dbReference type="ARBA" id="ARBA00022813"/>
    </source>
</evidence>
<evidence type="ECO:0000313" key="10">
    <source>
        <dbReference type="EMBL" id="OGG73636.1"/>
    </source>
</evidence>
<evidence type="ECO:0000256" key="9">
    <source>
        <dbReference type="ARBA" id="ARBA00023317"/>
    </source>
</evidence>
<dbReference type="GO" id="GO:0008295">
    <property type="term" value="P:spermidine biosynthetic process"/>
    <property type="evidence" value="ECO:0007669"/>
    <property type="project" value="UniProtKB-KW"/>
</dbReference>
<dbReference type="STRING" id="1798507.A3A34_03070"/>
<keyword evidence="8" id="KW-0704">Schiff base</keyword>